<feature type="compositionally biased region" description="Basic and acidic residues" evidence="1">
    <location>
        <begin position="184"/>
        <end position="207"/>
    </location>
</feature>
<feature type="region of interest" description="Disordered" evidence="1">
    <location>
        <begin position="226"/>
        <end position="275"/>
    </location>
</feature>
<reference evidence="2 3" key="1">
    <citation type="submission" date="2024-04" db="EMBL/GenBank/DDBJ databases">
        <authorList>
            <person name="Fracassetti M."/>
        </authorList>
    </citation>
    <scope>NUCLEOTIDE SEQUENCE [LARGE SCALE GENOMIC DNA]</scope>
</reference>
<evidence type="ECO:0000313" key="2">
    <source>
        <dbReference type="EMBL" id="CAL1392882.1"/>
    </source>
</evidence>
<keyword evidence="3" id="KW-1185">Reference proteome</keyword>
<sequence length="293" mass="33643">MALPSFAMGSYGLLFRPKDVLFEIIDSAISIAASRWPEDLEGQRDQILKRLGLGSPENDQNETEKKKKKEEEEDEVSTLPDLSTKEKKAPAARNGKQISAEIIVSNSNCNQYDDVGRGRINVEVKLGKRPAKESAVGEARGKPRESSLEEKRKIDGDKALGFAREDRGRAATQPRKVESYSGRGRGESRGRRSEEAADHHYQRRRRSEDWYHGDYHRRRTLDCNQRRYGGSKRSFNYDERRYNGRRCEEEEERSSKRQRIVEEASATTTAGGNGSRRVIQYSRRFLLSMRPRD</sequence>
<dbReference type="AlphaFoldDB" id="A0AAV2F4L3"/>
<feature type="compositionally biased region" description="Basic and acidic residues" evidence="1">
    <location>
        <begin position="139"/>
        <end position="169"/>
    </location>
</feature>
<accession>A0AAV2F4L3</accession>
<feature type="region of interest" description="Disordered" evidence="1">
    <location>
        <begin position="47"/>
        <end position="100"/>
    </location>
</feature>
<organism evidence="2 3">
    <name type="scientific">Linum trigynum</name>
    <dbReference type="NCBI Taxonomy" id="586398"/>
    <lineage>
        <taxon>Eukaryota</taxon>
        <taxon>Viridiplantae</taxon>
        <taxon>Streptophyta</taxon>
        <taxon>Embryophyta</taxon>
        <taxon>Tracheophyta</taxon>
        <taxon>Spermatophyta</taxon>
        <taxon>Magnoliopsida</taxon>
        <taxon>eudicotyledons</taxon>
        <taxon>Gunneridae</taxon>
        <taxon>Pentapetalae</taxon>
        <taxon>rosids</taxon>
        <taxon>fabids</taxon>
        <taxon>Malpighiales</taxon>
        <taxon>Linaceae</taxon>
        <taxon>Linum</taxon>
    </lineage>
</organism>
<name>A0AAV2F4L3_9ROSI</name>
<gene>
    <name evidence="2" type="ORF">LTRI10_LOCUS33497</name>
</gene>
<dbReference type="EMBL" id="OZ034819">
    <property type="protein sequence ID" value="CAL1392882.1"/>
    <property type="molecule type" value="Genomic_DNA"/>
</dbReference>
<feature type="compositionally biased region" description="Basic and acidic residues" evidence="1">
    <location>
        <begin position="235"/>
        <end position="262"/>
    </location>
</feature>
<dbReference type="Proteomes" id="UP001497516">
    <property type="component" value="Chromosome 6"/>
</dbReference>
<protein>
    <submittedName>
        <fullName evidence="2">Uncharacterized protein</fullName>
    </submittedName>
</protein>
<feature type="region of interest" description="Disordered" evidence="1">
    <location>
        <begin position="126"/>
        <end position="207"/>
    </location>
</feature>
<proteinExistence type="predicted"/>
<evidence type="ECO:0000313" key="3">
    <source>
        <dbReference type="Proteomes" id="UP001497516"/>
    </source>
</evidence>
<evidence type="ECO:0000256" key="1">
    <source>
        <dbReference type="SAM" id="MobiDB-lite"/>
    </source>
</evidence>